<dbReference type="SMART" id="SM00987">
    <property type="entry name" value="UreE_C"/>
    <property type="match status" value="1"/>
</dbReference>
<dbReference type="Gene3D" id="3.40.470.10">
    <property type="entry name" value="Uracil-DNA glycosylase-like domain"/>
    <property type="match status" value="1"/>
</dbReference>
<reference evidence="3" key="1">
    <citation type="submission" date="2017-04" db="EMBL/GenBank/DDBJ databases">
        <title>Comparative genomics and description of representatives of a novel lineage of planctomycetes thriving in anoxic sediments.</title>
        <authorList>
            <person name="Spring S."/>
            <person name="Bunk B."/>
            <person name="Sproer C."/>
        </authorList>
    </citation>
    <scope>NUCLEOTIDE SEQUENCE [LARGE SCALE GENOMIC DNA]</scope>
    <source>
        <strain evidence="3">ST-PulAB-D4</strain>
    </source>
</reference>
<dbReference type="EMBL" id="CP021023">
    <property type="protein sequence ID" value="ARN56128.1"/>
    <property type="molecule type" value="Genomic_DNA"/>
</dbReference>
<dbReference type="SMART" id="SM00986">
    <property type="entry name" value="UDG"/>
    <property type="match status" value="1"/>
</dbReference>
<organism evidence="2 3">
    <name type="scientific">Sedimentisphaera salicampi</name>
    <dbReference type="NCBI Taxonomy" id="1941349"/>
    <lineage>
        <taxon>Bacteria</taxon>
        <taxon>Pseudomonadati</taxon>
        <taxon>Planctomycetota</taxon>
        <taxon>Phycisphaerae</taxon>
        <taxon>Sedimentisphaerales</taxon>
        <taxon>Sedimentisphaeraceae</taxon>
        <taxon>Sedimentisphaera</taxon>
    </lineage>
</organism>
<accession>A0A1W6LK08</accession>
<dbReference type="InterPro" id="IPR026353">
    <property type="entry name" value="Hypoxan-DNA_Glyclase"/>
</dbReference>
<evidence type="ECO:0000313" key="2">
    <source>
        <dbReference type="EMBL" id="ARN56128.1"/>
    </source>
</evidence>
<dbReference type="CDD" id="cd10032">
    <property type="entry name" value="UDG-F6_HDG"/>
    <property type="match status" value="1"/>
</dbReference>
<dbReference type="InterPro" id="IPR036895">
    <property type="entry name" value="Uracil-DNA_glycosylase-like_sf"/>
</dbReference>
<dbReference type="Proteomes" id="UP000193334">
    <property type="component" value="Chromosome"/>
</dbReference>
<name>A0A1W6LK08_9BACT</name>
<feature type="domain" description="Uracil-DNA glycosylase-like" evidence="1">
    <location>
        <begin position="21"/>
        <end position="176"/>
    </location>
</feature>
<proteinExistence type="predicted"/>
<keyword evidence="3" id="KW-1185">Reference proteome</keyword>
<dbReference type="KEGG" id="pbp:STSP1_00499"/>
<dbReference type="SUPFAM" id="SSF52141">
    <property type="entry name" value="Uracil-DNA glycosylase-like"/>
    <property type="match status" value="1"/>
</dbReference>
<dbReference type="InterPro" id="IPR005122">
    <property type="entry name" value="Uracil-DNA_glycosylase-like"/>
</dbReference>
<gene>
    <name evidence="2" type="ORF">STSP1_00499</name>
</gene>
<protein>
    <submittedName>
        <fullName evidence="2">DNA-deoxyinosine glycosylase</fullName>
    </submittedName>
</protein>
<evidence type="ECO:0000259" key="1">
    <source>
        <dbReference type="SMART" id="SM00986"/>
    </source>
</evidence>
<dbReference type="RefSeq" id="WP_085754842.1">
    <property type="nucleotide sequence ID" value="NZ_CP021023.1"/>
</dbReference>
<dbReference type="STRING" id="1941349.STSP1_00499"/>
<dbReference type="NCBIfam" id="TIGR04274">
    <property type="entry name" value="hypoxanDNAglyco"/>
    <property type="match status" value="1"/>
</dbReference>
<dbReference type="Pfam" id="PF03167">
    <property type="entry name" value="UDG"/>
    <property type="match status" value="1"/>
</dbReference>
<sequence length="183" mass="20723">MDCKSSSTKQRIAEYTLRSFPFSADARSRVLILGSMPGGESLRQQQYYAHPQNLFWHFMGEFFGAGRELSYQDRLEKLKSSGVALWDAARSCLREGSLDNNIKNAQPNDFDCLLRAAPNIHSIFFNGRKAAELFRKLAACKFPQTQRIEQITLPSTSPANASIPYEKKLAAWRTVLEATKRGR</sequence>
<evidence type="ECO:0000313" key="3">
    <source>
        <dbReference type="Proteomes" id="UP000193334"/>
    </source>
</evidence>
<dbReference type="AlphaFoldDB" id="A0A1W6LK08"/>